<dbReference type="CDD" id="cd00096">
    <property type="entry name" value="Ig"/>
    <property type="match status" value="1"/>
</dbReference>
<keyword evidence="5" id="KW-1185">Reference proteome</keyword>
<evidence type="ECO:0000256" key="3">
    <source>
        <dbReference type="ARBA" id="ARBA00023319"/>
    </source>
</evidence>
<dbReference type="GO" id="GO:0007156">
    <property type="term" value="P:homophilic cell adhesion via plasma membrane adhesion molecules"/>
    <property type="evidence" value="ECO:0007669"/>
    <property type="project" value="TreeGrafter"/>
</dbReference>
<evidence type="ECO:0000313" key="5">
    <source>
        <dbReference type="Proteomes" id="UP000887564"/>
    </source>
</evidence>
<dbReference type="InterPro" id="IPR013783">
    <property type="entry name" value="Ig-like_fold"/>
</dbReference>
<keyword evidence="3" id="KW-0393">Immunoglobulin domain</keyword>
<dbReference type="PANTHER" id="PTHR10075">
    <property type="entry name" value="BASIGIN RELATED"/>
    <property type="match status" value="1"/>
</dbReference>
<dbReference type="PANTHER" id="PTHR10075:SF100">
    <property type="entry name" value="FASCICLIN-2"/>
    <property type="match status" value="1"/>
</dbReference>
<dbReference type="Pfam" id="PF13927">
    <property type="entry name" value="Ig_3"/>
    <property type="match status" value="3"/>
</dbReference>
<dbReference type="GO" id="GO:0007411">
    <property type="term" value="P:axon guidance"/>
    <property type="evidence" value="ECO:0007669"/>
    <property type="project" value="TreeGrafter"/>
</dbReference>
<dbReference type="InterPro" id="IPR003598">
    <property type="entry name" value="Ig_sub2"/>
</dbReference>
<reference evidence="6" key="1">
    <citation type="submission" date="2022-11" db="UniProtKB">
        <authorList>
            <consortium name="WormBaseParasite"/>
        </authorList>
    </citation>
    <scope>IDENTIFICATION</scope>
</reference>
<feature type="domain" description="Ig-like" evidence="4">
    <location>
        <begin position="30"/>
        <end position="137"/>
    </location>
</feature>
<dbReference type="GO" id="GO:0098632">
    <property type="term" value="F:cell-cell adhesion mediator activity"/>
    <property type="evidence" value="ECO:0007669"/>
    <property type="project" value="TreeGrafter"/>
</dbReference>
<evidence type="ECO:0000313" key="6">
    <source>
        <dbReference type="WBParaSite" id="PEQ_0001398801-mRNA-1"/>
    </source>
</evidence>
<accession>A0A914S5U3</accession>
<organism evidence="5 6">
    <name type="scientific">Parascaris equorum</name>
    <name type="common">Equine roundworm</name>
    <dbReference type="NCBI Taxonomy" id="6256"/>
    <lineage>
        <taxon>Eukaryota</taxon>
        <taxon>Metazoa</taxon>
        <taxon>Ecdysozoa</taxon>
        <taxon>Nematoda</taxon>
        <taxon>Chromadorea</taxon>
        <taxon>Rhabditida</taxon>
        <taxon>Spirurina</taxon>
        <taxon>Ascaridomorpha</taxon>
        <taxon>Ascaridoidea</taxon>
        <taxon>Ascarididae</taxon>
        <taxon>Parascaris</taxon>
    </lineage>
</organism>
<dbReference type="Gene3D" id="2.60.40.10">
    <property type="entry name" value="Immunoglobulins"/>
    <property type="match status" value="3"/>
</dbReference>
<feature type="domain" description="Ig-like" evidence="4">
    <location>
        <begin position="154"/>
        <end position="247"/>
    </location>
</feature>
<sequence>LWRRVYSIEEQTVLLLFCRDFSSVSNKVLFRFEVQPQDRDVYRGQSVAFSCILDSHPAAHIEWYHNNKLLDDGRSHSFNGLCVVLNANAAAFDDSITIFAVSSTLEISNVQPRHEGSYKCVAKNGDKSRSSRDAKLTISPENNGFSVGNQFTEPSFVLEPRGEVLQEGESIVLECLANGWPRPEVRWLKGSQAVSADGDRVLTSLHQIRRMGSSSLLILKASPSDAGVYTCRASNTQDSVDSSTTIQVKGQSLAPEITRRPKDVVAQETTDVELDCAASGKPGAVVSWYKNGEAIIASEYFVVGYSAFFIFCASLTECHVECVVDEISLVSCQYLFHSQIEGNRLRILGLVRNDQGVYQCVADNDAGSAQASAQLIVDSAGMDNVF</sequence>
<dbReference type="GO" id="GO:0070593">
    <property type="term" value="P:dendrite self-avoidance"/>
    <property type="evidence" value="ECO:0007669"/>
    <property type="project" value="TreeGrafter"/>
</dbReference>
<protein>
    <submittedName>
        <fullName evidence="6">Ig-like domain-containing protein</fullName>
    </submittedName>
</protein>
<dbReference type="InterPro" id="IPR007110">
    <property type="entry name" value="Ig-like_dom"/>
</dbReference>
<dbReference type="Proteomes" id="UP000887564">
    <property type="component" value="Unplaced"/>
</dbReference>
<feature type="domain" description="Ig-like" evidence="4">
    <location>
        <begin position="255"/>
        <end position="376"/>
    </location>
</feature>
<proteinExistence type="predicted"/>
<evidence type="ECO:0000259" key="4">
    <source>
        <dbReference type="PROSITE" id="PS50835"/>
    </source>
</evidence>
<keyword evidence="2" id="KW-1015">Disulfide bond</keyword>
<dbReference type="GO" id="GO:0005886">
    <property type="term" value="C:plasma membrane"/>
    <property type="evidence" value="ECO:0007669"/>
    <property type="project" value="TreeGrafter"/>
</dbReference>
<dbReference type="WBParaSite" id="PEQ_0001398801-mRNA-1">
    <property type="protein sequence ID" value="PEQ_0001398801-mRNA-1"/>
    <property type="gene ID" value="PEQ_0001398801"/>
</dbReference>
<evidence type="ECO:0000256" key="1">
    <source>
        <dbReference type="ARBA" id="ARBA00022737"/>
    </source>
</evidence>
<keyword evidence="1" id="KW-0677">Repeat</keyword>
<evidence type="ECO:0000256" key="2">
    <source>
        <dbReference type="ARBA" id="ARBA00023157"/>
    </source>
</evidence>
<dbReference type="SMART" id="SM00408">
    <property type="entry name" value="IGc2"/>
    <property type="match status" value="3"/>
</dbReference>
<dbReference type="FunFam" id="2.60.40.10:FF:000032">
    <property type="entry name" value="palladin isoform X1"/>
    <property type="match status" value="1"/>
</dbReference>
<dbReference type="SMART" id="SM00409">
    <property type="entry name" value="IG"/>
    <property type="match status" value="3"/>
</dbReference>
<dbReference type="PROSITE" id="PS50835">
    <property type="entry name" value="IG_LIKE"/>
    <property type="match status" value="3"/>
</dbReference>
<dbReference type="InterPro" id="IPR003599">
    <property type="entry name" value="Ig_sub"/>
</dbReference>
<dbReference type="AlphaFoldDB" id="A0A914S5U3"/>
<dbReference type="SUPFAM" id="SSF48726">
    <property type="entry name" value="Immunoglobulin"/>
    <property type="match status" value="3"/>
</dbReference>
<dbReference type="InterPro" id="IPR036179">
    <property type="entry name" value="Ig-like_dom_sf"/>
</dbReference>
<dbReference type="GO" id="GO:0030424">
    <property type="term" value="C:axon"/>
    <property type="evidence" value="ECO:0007669"/>
    <property type="project" value="TreeGrafter"/>
</dbReference>
<name>A0A914S5U3_PAREQ</name>